<evidence type="ECO:0000256" key="1">
    <source>
        <dbReference type="SAM" id="Phobius"/>
    </source>
</evidence>
<keyword evidence="1" id="KW-1133">Transmembrane helix</keyword>
<reference evidence="2 3" key="1">
    <citation type="submission" date="2016-10" db="EMBL/GenBank/DDBJ databases">
        <authorList>
            <person name="de Groot N.N."/>
        </authorList>
    </citation>
    <scope>NUCLEOTIDE SEQUENCE [LARGE SCALE GENOMIC DNA]</scope>
    <source>
        <strain evidence="2 3">47C3B</strain>
    </source>
</reference>
<name>A0A1G7EVN5_9SPHI</name>
<dbReference type="EMBL" id="FNAI01000008">
    <property type="protein sequence ID" value="SDE67740.1"/>
    <property type="molecule type" value="Genomic_DNA"/>
</dbReference>
<feature type="transmembrane region" description="Helical" evidence="1">
    <location>
        <begin position="28"/>
        <end position="48"/>
    </location>
</feature>
<evidence type="ECO:0000313" key="2">
    <source>
        <dbReference type="EMBL" id="SDE67740.1"/>
    </source>
</evidence>
<proteinExistence type="predicted"/>
<dbReference type="Proteomes" id="UP000199072">
    <property type="component" value="Unassembled WGS sequence"/>
</dbReference>
<keyword evidence="1" id="KW-0812">Transmembrane</keyword>
<dbReference type="AlphaFoldDB" id="A0A1G7EVN5"/>
<dbReference type="RefSeq" id="WP_091151091.1">
    <property type="nucleotide sequence ID" value="NZ_FNAI01000008.1"/>
</dbReference>
<protein>
    <submittedName>
        <fullName evidence="2">Uncharacterized protein</fullName>
    </submittedName>
</protein>
<keyword evidence="1" id="KW-0472">Membrane</keyword>
<organism evidence="2 3">
    <name type="scientific">Mucilaginibacter pineti</name>
    <dbReference type="NCBI Taxonomy" id="1391627"/>
    <lineage>
        <taxon>Bacteria</taxon>
        <taxon>Pseudomonadati</taxon>
        <taxon>Bacteroidota</taxon>
        <taxon>Sphingobacteriia</taxon>
        <taxon>Sphingobacteriales</taxon>
        <taxon>Sphingobacteriaceae</taxon>
        <taxon>Mucilaginibacter</taxon>
    </lineage>
</organism>
<evidence type="ECO:0000313" key="3">
    <source>
        <dbReference type="Proteomes" id="UP000199072"/>
    </source>
</evidence>
<sequence>MSTNSNNVNIHFKGIVTRNTKMNATPTIFKYMLILLLTFAGGVVLAQVKFKKGDEYQRQVLTKSNCVLQRGSQTLHVTSFSTVFKTYKVTDASEKGAVFLITTDKLIDTVNAMDQNLVYNSSKAADPNSIIQTGLQKMINSQATVSVNKKGEVLRVRHSAAISDTLLSFAGIQPENLSAGSTLQFMVDFPVNPNLKKGYSWISTTPLTETNYAIYAINSRTTTLTYKTSVLGGNLNSRVNGSILIDNNTRIILKRYSQSVSTGYEMVNGIVYTATRRTAITEVSIKK</sequence>
<keyword evidence="3" id="KW-1185">Reference proteome</keyword>
<accession>A0A1G7EVN5</accession>
<dbReference type="STRING" id="1391627.SAMN05216464_108180"/>
<dbReference type="OrthoDB" id="793243at2"/>
<gene>
    <name evidence="2" type="ORF">SAMN05216464_108180</name>
</gene>